<protein>
    <recommendedName>
        <fullName evidence="9">Endoplasmic reticulum-based factor for assembly of V-ATPase</fullName>
    </recommendedName>
</protein>
<dbReference type="VEuPathDB" id="FungiDB:TREMEDRAFT_23042"/>
<feature type="transmembrane region" description="Helical" evidence="6">
    <location>
        <begin position="146"/>
        <end position="164"/>
    </location>
</feature>
<comment type="subcellular location">
    <subcellularLocation>
        <location evidence="1">Endoplasmic reticulum membrane</location>
        <topology evidence="1">Multi-pass membrane protein</topology>
    </subcellularLocation>
</comment>
<dbReference type="PANTHER" id="PTHR31394:SF1">
    <property type="entry name" value="TRANSMEMBRANE PROTEIN 199"/>
    <property type="match status" value="1"/>
</dbReference>
<dbReference type="InParanoid" id="A0A4Q1BHB5"/>
<evidence type="ECO:0000256" key="6">
    <source>
        <dbReference type="SAM" id="Phobius"/>
    </source>
</evidence>
<evidence type="ECO:0000256" key="2">
    <source>
        <dbReference type="ARBA" id="ARBA00022692"/>
    </source>
</evidence>
<keyword evidence="3" id="KW-0256">Endoplasmic reticulum</keyword>
<evidence type="ECO:0008006" key="9">
    <source>
        <dbReference type="Google" id="ProtNLM"/>
    </source>
</evidence>
<dbReference type="InterPro" id="IPR021013">
    <property type="entry name" value="ATPase_Vma12"/>
</dbReference>
<evidence type="ECO:0000256" key="5">
    <source>
        <dbReference type="ARBA" id="ARBA00023136"/>
    </source>
</evidence>
<gene>
    <name evidence="7" type="ORF">M231_05753</name>
</gene>
<dbReference type="PANTHER" id="PTHR31394">
    <property type="entry name" value="TRANSMEMBRANE PROTEIN 199"/>
    <property type="match status" value="1"/>
</dbReference>
<sequence>MDNEQLTLPIHLLKRIRALLAADVALPHDLRQELFQYASSTSTDGVSAQDSEPDLIPAQLLDRLSRWASMESSKQIFLSHSLNPTDYSHIALLAGTTIYLPPTQSARLLLSHPPDKPSPYLPRYLSASPQSFGSEYRALSKTLTTALNILFSIFGAAYAVYWASVTGAGYSRETGVLLGVLTGMIVGVADGVVVWGFTKRLNEGREEARLMALEMNKGSGALIQVENPDPSLDLNLQGNDKGQDDSRDEMIKSVKRGTGVRLRRKAIQHNKS</sequence>
<dbReference type="EMBL" id="SDIL01000081">
    <property type="protein sequence ID" value="RXK36989.1"/>
    <property type="molecule type" value="Genomic_DNA"/>
</dbReference>
<evidence type="ECO:0000313" key="8">
    <source>
        <dbReference type="Proteomes" id="UP000289152"/>
    </source>
</evidence>
<dbReference type="Pfam" id="PF11712">
    <property type="entry name" value="Vma12"/>
    <property type="match status" value="1"/>
</dbReference>
<dbReference type="GO" id="GO:0005789">
    <property type="term" value="C:endoplasmic reticulum membrane"/>
    <property type="evidence" value="ECO:0007669"/>
    <property type="project" value="UniProtKB-SubCell"/>
</dbReference>
<proteinExistence type="predicted"/>
<dbReference type="AlphaFoldDB" id="A0A4Q1BHB5"/>
<accession>A0A4Q1BHB5</accession>
<organism evidence="7 8">
    <name type="scientific">Tremella mesenterica</name>
    <name type="common">Jelly fungus</name>
    <dbReference type="NCBI Taxonomy" id="5217"/>
    <lineage>
        <taxon>Eukaryota</taxon>
        <taxon>Fungi</taxon>
        <taxon>Dikarya</taxon>
        <taxon>Basidiomycota</taxon>
        <taxon>Agaricomycotina</taxon>
        <taxon>Tremellomycetes</taxon>
        <taxon>Tremellales</taxon>
        <taxon>Tremellaceae</taxon>
        <taxon>Tremella</taxon>
    </lineage>
</organism>
<keyword evidence="8" id="KW-1185">Reference proteome</keyword>
<evidence type="ECO:0000256" key="3">
    <source>
        <dbReference type="ARBA" id="ARBA00022824"/>
    </source>
</evidence>
<dbReference type="GO" id="GO:0070072">
    <property type="term" value="P:vacuolar proton-transporting V-type ATPase complex assembly"/>
    <property type="evidence" value="ECO:0007669"/>
    <property type="project" value="InterPro"/>
</dbReference>
<comment type="caution">
    <text evidence="7">The sequence shown here is derived from an EMBL/GenBank/DDBJ whole genome shotgun (WGS) entry which is preliminary data.</text>
</comment>
<feature type="transmembrane region" description="Helical" evidence="6">
    <location>
        <begin position="176"/>
        <end position="197"/>
    </location>
</feature>
<dbReference type="Proteomes" id="UP000289152">
    <property type="component" value="Unassembled WGS sequence"/>
</dbReference>
<name>A0A4Q1BHB5_TREME</name>
<evidence type="ECO:0000256" key="1">
    <source>
        <dbReference type="ARBA" id="ARBA00004477"/>
    </source>
</evidence>
<keyword evidence="4 6" id="KW-1133">Transmembrane helix</keyword>
<keyword evidence="5 6" id="KW-0472">Membrane</keyword>
<evidence type="ECO:0000313" key="7">
    <source>
        <dbReference type="EMBL" id="RXK36989.1"/>
    </source>
</evidence>
<dbReference type="OrthoDB" id="3193718at2759"/>
<keyword evidence="2 6" id="KW-0812">Transmembrane</keyword>
<evidence type="ECO:0000256" key="4">
    <source>
        <dbReference type="ARBA" id="ARBA00022989"/>
    </source>
</evidence>
<reference evidence="7 8" key="1">
    <citation type="submission" date="2016-06" db="EMBL/GenBank/DDBJ databases">
        <title>Evolution of pathogenesis and genome organization in the Tremellales.</title>
        <authorList>
            <person name="Cuomo C."/>
            <person name="Litvintseva A."/>
            <person name="Heitman J."/>
            <person name="Chen Y."/>
            <person name="Sun S."/>
            <person name="Springer D."/>
            <person name="Dromer F."/>
            <person name="Young S."/>
            <person name="Zeng Q."/>
            <person name="Chapman S."/>
            <person name="Gujja S."/>
            <person name="Saif S."/>
            <person name="Birren B."/>
        </authorList>
    </citation>
    <scope>NUCLEOTIDE SEQUENCE [LARGE SCALE GENOMIC DNA]</scope>
    <source>
        <strain evidence="7 8">ATCC 28783</strain>
    </source>
</reference>